<name>L7LVK2_RHIPC</name>
<feature type="chain" id="PRO_5003980648" description="Secreted peptide" evidence="1">
    <location>
        <begin position="26"/>
        <end position="112"/>
    </location>
</feature>
<organism evidence="2">
    <name type="scientific">Rhipicephalus pulchellus</name>
    <name type="common">Yellow backed tick</name>
    <name type="synonym">Dermacentor pulchellus</name>
    <dbReference type="NCBI Taxonomy" id="72859"/>
    <lineage>
        <taxon>Eukaryota</taxon>
        <taxon>Metazoa</taxon>
        <taxon>Ecdysozoa</taxon>
        <taxon>Arthropoda</taxon>
        <taxon>Chelicerata</taxon>
        <taxon>Arachnida</taxon>
        <taxon>Acari</taxon>
        <taxon>Parasitiformes</taxon>
        <taxon>Ixodida</taxon>
        <taxon>Ixodoidea</taxon>
        <taxon>Ixodidae</taxon>
        <taxon>Rhipicephalinae</taxon>
        <taxon>Rhipicephalus</taxon>
        <taxon>Rhipicephalus</taxon>
    </lineage>
</organism>
<feature type="signal peptide" evidence="1">
    <location>
        <begin position="1"/>
        <end position="25"/>
    </location>
</feature>
<proteinExistence type="evidence at transcript level"/>
<reference evidence="2" key="1">
    <citation type="submission" date="2012-11" db="EMBL/GenBank/DDBJ databases">
        <authorList>
            <person name="Lucero-Rivera Y.E."/>
            <person name="Tovar-Ramirez D."/>
        </authorList>
    </citation>
    <scope>NUCLEOTIDE SEQUENCE</scope>
    <source>
        <tissue evidence="2">Salivary gland</tissue>
    </source>
</reference>
<reference evidence="2" key="2">
    <citation type="journal article" date="2015" name="J. Proteomics">
        <title>Sexual differences in the sialomes of the zebra tick, Rhipicephalus pulchellus.</title>
        <authorList>
            <person name="Tan A.W."/>
            <person name="Francischetti I.M."/>
            <person name="Slovak M."/>
            <person name="Kini R.M."/>
            <person name="Ribeiro J.M."/>
        </authorList>
    </citation>
    <scope>NUCLEOTIDE SEQUENCE</scope>
    <source>
        <tissue evidence="2">Salivary gland</tissue>
    </source>
</reference>
<dbReference type="AlphaFoldDB" id="L7LVK2"/>
<keyword evidence="1" id="KW-0732">Signal</keyword>
<evidence type="ECO:0000313" key="2">
    <source>
        <dbReference type="EMBL" id="JAA56081.1"/>
    </source>
</evidence>
<dbReference type="EMBL" id="GACK01008953">
    <property type="protein sequence ID" value="JAA56081.1"/>
    <property type="molecule type" value="mRNA"/>
</dbReference>
<evidence type="ECO:0000256" key="1">
    <source>
        <dbReference type="SAM" id="SignalP"/>
    </source>
</evidence>
<protein>
    <recommendedName>
        <fullName evidence="3">Secreted peptide</fullName>
    </recommendedName>
</protein>
<accession>L7LVK2</accession>
<sequence length="112" mass="12783">MMGSTRICLSFVLSASLGSLWPGFARRKTKFSKCSAIPLQHLNLFRLTNSELHGHEVHDVHSCIRNKRQSTTINKATSAFEATSTKIRQILVLCWSWRMLAERSQRQSSLYS</sequence>
<evidence type="ECO:0008006" key="3">
    <source>
        <dbReference type="Google" id="ProtNLM"/>
    </source>
</evidence>